<dbReference type="PANTHER" id="PTHR11527">
    <property type="entry name" value="HEAT-SHOCK PROTEIN 20 FAMILY MEMBER"/>
    <property type="match status" value="1"/>
</dbReference>
<feature type="domain" description="SHSP" evidence="3">
    <location>
        <begin position="7"/>
        <end position="121"/>
    </location>
</feature>
<proteinExistence type="inferred from homology"/>
<evidence type="ECO:0000259" key="3">
    <source>
        <dbReference type="PROSITE" id="PS01031"/>
    </source>
</evidence>
<dbReference type="STRING" id="1245471.PCA10_35690"/>
<dbReference type="InterPro" id="IPR008978">
    <property type="entry name" value="HSP20-like_chaperone"/>
</dbReference>
<comment type="similarity">
    <text evidence="1 2">Belongs to the small heat shock protein (HSP20) family.</text>
</comment>
<dbReference type="Proteomes" id="UP000015503">
    <property type="component" value="Chromosome"/>
</dbReference>
<name>S6AXD1_METRE</name>
<evidence type="ECO:0000313" key="5">
    <source>
        <dbReference type="Proteomes" id="UP000015503"/>
    </source>
</evidence>
<organism evidence="4 5">
    <name type="scientific">Metapseudomonas resinovorans NBRC 106553</name>
    <dbReference type="NCBI Taxonomy" id="1245471"/>
    <lineage>
        <taxon>Bacteria</taxon>
        <taxon>Pseudomonadati</taxon>
        <taxon>Pseudomonadota</taxon>
        <taxon>Gammaproteobacteria</taxon>
        <taxon>Pseudomonadales</taxon>
        <taxon>Pseudomonadaceae</taxon>
        <taxon>Metapseudomonas</taxon>
    </lineage>
</organism>
<protein>
    <submittedName>
        <fullName evidence="4">Putative HSP20 family chaperone</fullName>
    </submittedName>
</protein>
<evidence type="ECO:0000313" key="4">
    <source>
        <dbReference type="EMBL" id="BAN49301.1"/>
    </source>
</evidence>
<dbReference type="Gene3D" id="2.60.40.790">
    <property type="match status" value="1"/>
</dbReference>
<dbReference type="PROSITE" id="PS01031">
    <property type="entry name" value="SHSP"/>
    <property type="match status" value="1"/>
</dbReference>
<accession>S6AXD1</accession>
<dbReference type="InterPro" id="IPR031107">
    <property type="entry name" value="Small_HSP"/>
</dbReference>
<dbReference type="eggNOG" id="COG0071">
    <property type="taxonomic scope" value="Bacteria"/>
</dbReference>
<dbReference type="CDD" id="cd06464">
    <property type="entry name" value="ACD_sHsps-like"/>
    <property type="match status" value="1"/>
</dbReference>
<dbReference type="SUPFAM" id="SSF49764">
    <property type="entry name" value="HSP20-like chaperones"/>
    <property type="match status" value="1"/>
</dbReference>
<dbReference type="KEGG" id="pre:PCA10_35690"/>
<dbReference type="PATRIC" id="fig|1245471.3.peg.3606"/>
<evidence type="ECO:0000256" key="1">
    <source>
        <dbReference type="PROSITE-ProRule" id="PRU00285"/>
    </source>
</evidence>
<dbReference type="InterPro" id="IPR002068">
    <property type="entry name" value="A-crystallin/Hsp20_dom"/>
</dbReference>
<sequence length="121" mass="13947">MPQLSFDWRGMLKLALDIQETDKQYRISFDVPGVEEKDIQITPDNDVLMVRGEQRQEHEKREGGFPRVERSYGSFRRALNLPDDANQDSIKASFKNEVLTITMDKRKASAPKHGRSIPIES</sequence>
<dbReference type="Pfam" id="PF00011">
    <property type="entry name" value="HSP20"/>
    <property type="match status" value="1"/>
</dbReference>
<dbReference type="EMBL" id="AP013068">
    <property type="protein sequence ID" value="BAN49301.1"/>
    <property type="molecule type" value="Genomic_DNA"/>
</dbReference>
<dbReference type="HOGENOM" id="CLU_046737_8_4_6"/>
<keyword evidence="5" id="KW-1185">Reference proteome</keyword>
<gene>
    <name evidence="4" type="ORF">PCA10_35690</name>
</gene>
<reference evidence="4 5" key="1">
    <citation type="journal article" date="2013" name="Genome Announc.">
        <title>Complete Genome Sequence of the Carbazole Degrader Pseudomonas resinovorans Strain CA10 (NBRC 106553).</title>
        <authorList>
            <person name="Shintani M."/>
            <person name="Hosoyama A."/>
            <person name="Ohji S."/>
            <person name="Tsuchikane K."/>
            <person name="Takarada H."/>
            <person name="Yamazoe A."/>
            <person name="Fujita N."/>
            <person name="Nojiri H."/>
        </authorList>
    </citation>
    <scope>NUCLEOTIDE SEQUENCE [LARGE SCALE GENOMIC DNA]</scope>
    <source>
        <strain evidence="4 5">NBRC 106553</strain>
    </source>
</reference>
<dbReference type="AlphaFoldDB" id="S6AXD1"/>
<evidence type="ECO:0000256" key="2">
    <source>
        <dbReference type="RuleBase" id="RU003616"/>
    </source>
</evidence>